<name>A0AAD9RDF4_9HYME</name>
<evidence type="ECO:0000256" key="2">
    <source>
        <dbReference type="SAM" id="MobiDB-lite"/>
    </source>
</evidence>
<evidence type="ECO:0000256" key="1">
    <source>
        <dbReference type="SAM" id="Coils"/>
    </source>
</evidence>
<sequence>MIMDDEYAEYRCAACKKAIKSQVVTCKSCVKIFFHPGCVSKHKVYNRNREYVSCPGPFEKFLVESERDMNVEKTPIPAGSGRERLGSTGATGSGGSRAIGVNAGMDTKIDWIIRTMREMKDEMACKREIKILIKETVQEELKAIKQEMEDLRKVMRGEMQASAENVRGSYSEATKKKKENIIIVKPKIRQESETTKKIIKEKVDIKNMPMGITKVRKGREGSVILGCETGEEMDKLKDVVQSKIGDSYNVTESIQMKPKVKIIYIDEEEWKLSDEELIDSIKKQNKIDLQEESNMKLVKRLKAQANKRGRTEGAIILEVDEQTHGLLLGQGKVNIGWKRCPVFNHISVRRCFKCWGYHHIAKNCKRNVTCHKCAGDHMSDDCTTSEKKCINCKYKNQTYNLKIKDDHDALSPECPTFKRILQEEKRRAGWEDTK</sequence>
<protein>
    <submittedName>
        <fullName evidence="3">Uncharacterized protein</fullName>
    </submittedName>
</protein>
<feature type="region of interest" description="Disordered" evidence="2">
    <location>
        <begin position="73"/>
        <end position="99"/>
    </location>
</feature>
<keyword evidence="4" id="KW-1185">Reference proteome</keyword>
<reference evidence="3" key="2">
    <citation type="journal article" date="2023" name="Commun. Biol.">
        <title>Intrasexual cuticular hydrocarbon dimorphism in a wasp sheds light on hydrocarbon biosynthesis genes in Hymenoptera.</title>
        <authorList>
            <person name="Moris V.C."/>
            <person name="Podsiadlowski L."/>
            <person name="Martin S."/>
            <person name="Oeyen J.P."/>
            <person name="Donath A."/>
            <person name="Petersen M."/>
            <person name="Wilbrandt J."/>
            <person name="Misof B."/>
            <person name="Liedtke D."/>
            <person name="Thamm M."/>
            <person name="Scheiner R."/>
            <person name="Schmitt T."/>
            <person name="Niehuis O."/>
        </authorList>
    </citation>
    <scope>NUCLEOTIDE SEQUENCE</scope>
    <source>
        <strain evidence="3">GBR_01_08_01A</strain>
    </source>
</reference>
<dbReference type="EMBL" id="JAIFRP010002898">
    <property type="protein sequence ID" value="KAK2577676.1"/>
    <property type="molecule type" value="Genomic_DNA"/>
</dbReference>
<organism evidence="3 4">
    <name type="scientific">Odynerus spinipes</name>
    <dbReference type="NCBI Taxonomy" id="1348599"/>
    <lineage>
        <taxon>Eukaryota</taxon>
        <taxon>Metazoa</taxon>
        <taxon>Ecdysozoa</taxon>
        <taxon>Arthropoda</taxon>
        <taxon>Hexapoda</taxon>
        <taxon>Insecta</taxon>
        <taxon>Pterygota</taxon>
        <taxon>Neoptera</taxon>
        <taxon>Endopterygota</taxon>
        <taxon>Hymenoptera</taxon>
        <taxon>Apocrita</taxon>
        <taxon>Aculeata</taxon>
        <taxon>Vespoidea</taxon>
        <taxon>Vespidae</taxon>
        <taxon>Eumeninae</taxon>
        <taxon>Odynerus</taxon>
    </lineage>
</organism>
<dbReference type="AlphaFoldDB" id="A0AAD9RDF4"/>
<keyword evidence="1" id="KW-0175">Coiled coil</keyword>
<gene>
    <name evidence="3" type="ORF">KPH14_012850</name>
</gene>
<comment type="caution">
    <text evidence="3">The sequence shown here is derived from an EMBL/GenBank/DDBJ whole genome shotgun (WGS) entry which is preliminary data.</text>
</comment>
<proteinExistence type="predicted"/>
<evidence type="ECO:0000313" key="3">
    <source>
        <dbReference type="EMBL" id="KAK2577676.1"/>
    </source>
</evidence>
<feature type="coiled-coil region" evidence="1">
    <location>
        <begin position="134"/>
        <end position="161"/>
    </location>
</feature>
<accession>A0AAD9RDF4</accession>
<evidence type="ECO:0000313" key="4">
    <source>
        <dbReference type="Proteomes" id="UP001258017"/>
    </source>
</evidence>
<dbReference type="Proteomes" id="UP001258017">
    <property type="component" value="Unassembled WGS sequence"/>
</dbReference>
<reference evidence="3" key="1">
    <citation type="submission" date="2021-08" db="EMBL/GenBank/DDBJ databases">
        <authorList>
            <person name="Misof B."/>
            <person name="Oliver O."/>
            <person name="Podsiadlowski L."/>
            <person name="Donath A."/>
            <person name="Peters R."/>
            <person name="Mayer C."/>
            <person name="Rust J."/>
            <person name="Gunkel S."/>
            <person name="Lesny P."/>
            <person name="Martin S."/>
            <person name="Oeyen J.P."/>
            <person name="Petersen M."/>
            <person name="Panagiotis P."/>
            <person name="Wilbrandt J."/>
            <person name="Tanja T."/>
        </authorList>
    </citation>
    <scope>NUCLEOTIDE SEQUENCE</scope>
    <source>
        <strain evidence="3">GBR_01_08_01A</strain>
        <tissue evidence="3">Thorax + abdomen</tissue>
    </source>
</reference>